<keyword evidence="4" id="KW-0411">Iron-sulfur</keyword>
<sequence>MTKYGFAINLHRCVGCRTCTIACKMENSVPEGIQHMRVLNDQGDTVYDVPSGSYPALSFEWTPVPCMHCDSSPCLPVCPTGATSKRDDGIVLVDEEKCIGCRMCMEACPYDARSFDESSKTVVKCSLCAHRLDAGLSSTMCQLCCPNRAIVVGDLDDPDSAVSRTIRENETIRLLLEQETGPNVHYWRSVNQGL</sequence>
<dbReference type="InterPro" id="IPR050954">
    <property type="entry name" value="ET_IronSulfur_Cluster-Binding"/>
</dbReference>
<evidence type="ECO:0000256" key="3">
    <source>
        <dbReference type="ARBA" id="ARBA00023004"/>
    </source>
</evidence>
<gene>
    <name evidence="6" type="ORF">JI75_06375</name>
</gene>
<evidence type="ECO:0000313" key="6">
    <source>
        <dbReference type="EMBL" id="AJC12335.1"/>
    </source>
</evidence>
<feature type="domain" description="4Fe-4S ferredoxin-type" evidence="5">
    <location>
        <begin position="57"/>
        <end position="88"/>
    </location>
</feature>
<dbReference type="SUPFAM" id="SSF54862">
    <property type="entry name" value="4Fe-4S ferredoxins"/>
    <property type="match status" value="1"/>
</dbReference>
<evidence type="ECO:0000256" key="1">
    <source>
        <dbReference type="ARBA" id="ARBA00022485"/>
    </source>
</evidence>
<dbReference type="EMBL" id="CP009302">
    <property type="protein sequence ID" value="AJC12335.1"/>
    <property type="molecule type" value="Genomic_DNA"/>
</dbReference>
<dbReference type="InterPro" id="IPR017896">
    <property type="entry name" value="4Fe4S_Fe-S-bd"/>
</dbReference>
<dbReference type="PROSITE" id="PS51379">
    <property type="entry name" value="4FE4S_FER_2"/>
    <property type="match status" value="3"/>
</dbReference>
<dbReference type="GO" id="GO:0051539">
    <property type="term" value="F:4 iron, 4 sulfur cluster binding"/>
    <property type="evidence" value="ECO:0007669"/>
    <property type="project" value="UniProtKB-KW"/>
</dbReference>
<dbReference type="OrthoDB" id="3175224at2"/>
<organism evidence="6 7">
    <name type="scientific">Berryella intestinalis</name>
    <dbReference type="NCBI Taxonomy" id="1531429"/>
    <lineage>
        <taxon>Bacteria</taxon>
        <taxon>Bacillati</taxon>
        <taxon>Actinomycetota</taxon>
        <taxon>Coriobacteriia</taxon>
        <taxon>Eggerthellales</taxon>
        <taxon>Eggerthellaceae</taxon>
        <taxon>Berryella</taxon>
    </lineage>
</organism>
<evidence type="ECO:0000256" key="4">
    <source>
        <dbReference type="ARBA" id="ARBA00023014"/>
    </source>
</evidence>
<dbReference type="Proteomes" id="UP000031121">
    <property type="component" value="Chromosome"/>
</dbReference>
<keyword evidence="7" id="KW-1185">Reference proteome</keyword>
<dbReference type="InterPro" id="IPR017900">
    <property type="entry name" value="4Fe4S_Fe_S_CS"/>
</dbReference>
<dbReference type="STRING" id="1531429.JI75_06375"/>
<evidence type="ECO:0000259" key="5">
    <source>
        <dbReference type="PROSITE" id="PS51379"/>
    </source>
</evidence>
<keyword evidence="3" id="KW-0408">Iron</keyword>
<keyword evidence="1" id="KW-0004">4Fe-4S</keyword>
<reference evidence="7" key="1">
    <citation type="submission" date="2014-08" db="EMBL/GenBank/DDBJ databases">
        <title>Coriobacteriaceae sp. complete genome.</title>
        <authorList>
            <person name="Looft T."/>
            <person name="Bayles D.O."/>
            <person name="Stanton T.B."/>
        </authorList>
    </citation>
    <scope>NUCLEOTIDE SEQUENCE [LARGE SCALE GENOMIC DNA]</scope>
    <source>
        <strain evidence="7">68-1-3</strain>
    </source>
</reference>
<evidence type="ECO:0000313" key="7">
    <source>
        <dbReference type="Proteomes" id="UP000031121"/>
    </source>
</evidence>
<reference evidence="6 7" key="2">
    <citation type="journal article" date="2015" name="Genome Announc.">
        <title>Complete Genome Sequence of Coriobacteriaceae Strain 68-1-3, a Novel Mucus-Degrading Isolate from the Swine Intestinal Tract.</title>
        <authorList>
            <person name="Looft T."/>
            <person name="Bayles D.O."/>
            <person name="Alt D.P."/>
            <person name="Stanton T.B."/>
        </authorList>
    </citation>
    <scope>NUCLEOTIDE SEQUENCE [LARGE SCALE GENOMIC DNA]</scope>
    <source>
        <strain evidence="6 7">68-1-3</strain>
    </source>
</reference>
<dbReference type="PANTHER" id="PTHR43177:SF3">
    <property type="entry name" value="PROTEIN NRFC HOMOLOG"/>
    <property type="match status" value="1"/>
</dbReference>
<dbReference type="KEGG" id="cbac:JI75_06375"/>
<dbReference type="RefSeq" id="WP_039689574.1">
    <property type="nucleotide sequence ID" value="NZ_CP009302.1"/>
</dbReference>
<evidence type="ECO:0000256" key="2">
    <source>
        <dbReference type="ARBA" id="ARBA00022723"/>
    </source>
</evidence>
<dbReference type="Gene3D" id="3.30.70.20">
    <property type="match status" value="2"/>
</dbReference>
<dbReference type="Pfam" id="PF13247">
    <property type="entry name" value="Fer4_11"/>
    <property type="match status" value="1"/>
</dbReference>
<feature type="domain" description="4Fe-4S ferredoxin-type" evidence="5">
    <location>
        <begin position="4"/>
        <end position="33"/>
    </location>
</feature>
<dbReference type="HOGENOM" id="CLU_043374_1_2_11"/>
<name>A0A0A8B4J9_9ACTN</name>
<protein>
    <submittedName>
        <fullName evidence="6">Molybdopterin oxidoreductase</fullName>
    </submittedName>
</protein>
<feature type="domain" description="4Fe-4S ferredoxin-type" evidence="5">
    <location>
        <begin position="89"/>
        <end position="118"/>
    </location>
</feature>
<dbReference type="CDD" id="cd10551">
    <property type="entry name" value="PsrB"/>
    <property type="match status" value="1"/>
</dbReference>
<dbReference type="PANTHER" id="PTHR43177">
    <property type="entry name" value="PROTEIN NRFC"/>
    <property type="match status" value="1"/>
</dbReference>
<accession>A0A0A8B4J9</accession>
<dbReference type="PROSITE" id="PS00198">
    <property type="entry name" value="4FE4S_FER_1"/>
    <property type="match status" value="1"/>
</dbReference>
<dbReference type="GO" id="GO:0046872">
    <property type="term" value="F:metal ion binding"/>
    <property type="evidence" value="ECO:0007669"/>
    <property type="project" value="UniProtKB-KW"/>
</dbReference>
<proteinExistence type="predicted"/>
<dbReference type="AlphaFoldDB" id="A0A0A8B4J9"/>
<keyword evidence="2" id="KW-0479">Metal-binding</keyword>